<evidence type="ECO:0000313" key="2">
    <source>
        <dbReference type="EMBL" id="MBE9376201.1"/>
    </source>
</evidence>
<sequence>MRTGQIADAERLARINVAAWRQAYVGLVPDRALADLDPTVIAETYRDRLAQAQSGAAIVVAHHGDTAGAFASVGPVREPSHDSSPFESTGELTALYADPTVAGTGAGHAAHEAGLGHLADQGYTHVILWALRDNLPALRFYRTHGWSPDSVARDADIAGRAVPLVRWSHPCPERPTTLCTSQ</sequence>
<dbReference type="GO" id="GO:0016747">
    <property type="term" value="F:acyltransferase activity, transferring groups other than amino-acyl groups"/>
    <property type="evidence" value="ECO:0007669"/>
    <property type="project" value="InterPro"/>
</dbReference>
<organism evidence="2 3">
    <name type="scientific">Saccharopolyspora montiporae</name>
    <dbReference type="NCBI Taxonomy" id="2781240"/>
    <lineage>
        <taxon>Bacteria</taxon>
        <taxon>Bacillati</taxon>
        <taxon>Actinomycetota</taxon>
        <taxon>Actinomycetes</taxon>
        <taxon>Pseudonocardiales</taxon>
        <taxon>Pseudonocardiaceae</taxon>
        <taxon>Saccharopolyspora</taxon>
    </lineage>
</organism>
<dbReference type="Proteomes" id="UP000598360">
    <property type="component" value="Unassembled WGS sequence"/>
</dbReference>
<dbReference type="RefSeq" id="WP_193929646.1">
    <property type="nucleotide sequence ID" value="NZ_JADEYC010000034.1"/>
</dbReference>
<dbReference type="InterPro" id="IPR016181">
    <property type="entry name" value="Acyl_CoA_acyltransferase"/>
</dbReference>
<proteinExistence type="predicted"/>
<evidence type="ECO:0000259" key="1">
    <source>
        <dbReference type="PROSITE" id="PS51186"/>
    </source>
</evidence>
<dbReference type="InterPro" id="IPR000182">
    <property type="entry name" value="GNAT_dom"/>
</dbReference>
<dbReference type="PROSITE" id="PS51186">
    <property type="entry name" value="GNAT"/>
    <property type="match status" value="1"/>
</dbReference>
<comment type="caution">
    <text evidence="2">The sequence shown here is derived from an EMBL/GenBank/DDBJ whole genome shotgun (WGS) entry which is preliminary data.</text>
</comment>
<name>A0A929BCA0_9PSEU</name>
<dbReference type="Pfam" id="PF00583">
    <property type="entry name" value="Acetyltransf_1"/>
    <property type="match status" value="1"/>
</dbReference>
<dbReference type="SUPFAM" id="SSF55729">
    <property type="entry name" value="Acyl-CoA N-acyltransferases (Nat)"/>
    <property type="match status" value="1"/>
</dbReference>
<reference evidence="2" key="1">
    <citation type="submission" date="2020-10" db="EMBL/GenBank/DDBJ databases">
        <title>Diversity and distribution of actinomycetes associated with coral in the coast of Hainan.</title>
        <authorList>
            <person name="Li F."/>
        </authorList>
    </citation>
    <scope>NUCLEOTIDE SEQUENCE</scope>
    <source>
        <strain evidence="2">HNM0983</strain>
    </source>
</reference>
<dbReference type="AlphaFoldDB" id="A0A929BCA0"/>
<dbReference type="Gene3D" id="3.40.630.30">
    <property type="match status" value="1"/>
</dbReference>
<feature type="domain" description="N-acetyltransferase" evidence="1">
    <location>
        <begin position="1"/>
        <end position="172"/>
    </location>
</feature>
<protein>
    <submittedName>
        <fullName evidence="2">GNAT family N-acetyltransferase</fullName>
    </submittedName>
</protein>
<keyword evidence="3" id="KW-1185">Reference proteome</keyword>
<evidence type="ECO:0000313" key="3">
    <source>
        <dbReference type="Proteomes" id="UP000598360"/>
    </source>
</evidence>
<accession>A0A929BCA0</accession>
<gene>
    <name evidence="2" type="ORF">IQ251_17260</name>
</gene>
<dbReference type="EMBL" id="JADEYC010000034">
    <property type="protein sequence ID" value="MBE9376201.1"/>
    <property type="molecule type" value="Genomic_DNA"/>
</dbReference>